<dbReference type="Proteomes" id="UP000295696">
    <property type="component" value="Unassembled WGS sequence"/>
</dbReference>
<protein>
    <submittedName>
        <fullName evidence="4">Putative iron-regulated protein</fullName>
    </submittedName>
</protein>
<dbReference type="RefSeq" id="WP_132246178.1">
    <property type="nucleotide sequence ID" value="NZ_SLZU01000010.1"/>
</dbReference>
<reference evidence="4 5" key="1">
    <citation type="submission" date="2019-03" db="EMBL/GenBank/DDBJ databases">
        <title>Genomic Encyclopedia of Type Strains, Phase IV (KMG-IV): sequencing the most valuable type-strain genomes for metagenomic binning, comparative biology and taxonomic classification.</title>
        <authorList>
            <person name="Goeker M."/>
        </authorList>
    </citation>
    <scope>NUCLEOTIDE SEQUENCE [LARGE SCALE GENOMIC DNA]</scope>
    <source>
        <strain evidence="4 5">DSM 104836</strain>
    </source>
</reference>
<evidence type="ECO:0000259" key="3">
    <source>
        <dbReference type="Pfam" id="PF04187"/>
    </source>
</evidence>
<dbReference type="InterPro" id="IPR007314">
    <property type="entry name" value="Cofac_haem-bd_dom"/>
</dbReference>
<evidence type="ECO:0000313" key="4">
    <source>
        <dbReference type="EMBL" id="TCS61988.1"/>
    </source>
</evidence>
<evidence type="ECO:0000256" key="2">
    <source>
        <dbReference type="SAM" id="SignalP"/>
    </source>
</evidence>
<dbReference type="OrthoDB" id="9795827at2"/>
<dbReference type="Gene3D" id="3.40.50.11550">
    <property type="match status" value="2"/>
</dbReference>
<name>A0A4R3J831_9RHOB</name>
<dbReference type="SUPFAM" id="SSF159501">
    <property type="entry name" value="EreA/ChaN-like"/>
    <property type="match status" value="1"/>
</dbReference>
<organism evidence="4 5">
    <name type="scientific">Primorskyibacter sedentarius</name>
    <dbReference type="NCBI Taxonomy" id="745311"/>
    <lineage>
        <taxon>Bacteria</taxon>
        <taxon>Pseudomonadati</taxon>
        <taxon>Pseudomonadota</taxon>
        <taxon>Alphaproteobacteria</taxon>
        <taxon>Rhodobacterales</taxon>
        <taxon>Roseobacteraceae</taxon>
        <taxon>Primorskyibacter</taxon>
    </lineage>
</organism>
<feature type="signal peptide" evidence="2">
    <location>
        <begin position="1"/>
        <end position="16"/>
    </location>
</feature>
<dbReference type="CDD" id="cd14727">
    <property type="entry name" value="ChanN-like"/>
    <property type="match status" value="1"/>
</dbReference>
<comment type="caution">
    <text evidence="4">The sequence shown here is derived from an EMBL/GenBank/DDBJ whole genome shotgun (WGS) entry which is preliminary data.</text>
</comment>
<dbReference type="Pfam" id="PF04187">
    <property type="entry name" value="Cofac_haem_bdg"/>
    <property type="match status" value="1"/>
</dbReference>
<gene>
    <name evidence="4" type="ORF">EDD52_110163</name>
</gene>
<evidence type="ECO:0000313" key="5">
    <source>
        <dbReference type="Proteomes" id="UP000295696"/>
    </source>
</evidence>
<proteinExistence type="predicted"/>
<dbReference type="AlphaFoldDB" id="A0A4R3J831"/>
<feature type="domain" description="Haem-binding uptake Tiki superfamily ChaN" evidence="3">
    <location>
        <begin position="15"/>
        <end position="210"/>
    </location>
</feature>
<dbReference type="EMBL" id="SLZU01000010">
    <property type="protein sequence ID" value="TCS61988.1"/>
    <property type="molecule type" value="Genomic_DNA"/>
</dbReference>
<feature type="chain" id="PRO_5020215550" evidence="2">
    <location>
        <begin position="17"/>
        <end position="264"/>
    </location>
</feature>
<keyword evidence="5" id="KW-1185">Reference proteome</keyword>
<sequence length="264" mass="28120">MRWIALFLLWPVAAIAAATGADVVFLGEVHDNPAHHIAQAAEIERMQPAAVVFEMLTDEQAARVSPQLLPDREALQAKLEWDASGWPDFAIYYAIFAALGEARVYGAAVSRQKAREASADVIGAFGPDAPRFGLDRPLPEDQQAAREAAQMSAHCDALPSEMLPMMVAIQRLRDARLAQVALQALEDTGGPVAVVTGNGHARKDWGAPALLSLAAPDVTVWALGQGEGDDPPLGEFDALRSAPAPEREDPCAAFAKQPDAVSTD</sequence>
<keyword evidence="2" id="KW-0732">Signal</keyword>
<feature type="region of interest" description="Disordered" evidence="1">
    <location>
        <begin position="242"/>
        <end position="264"/>
    </location>
</feature>
<evidence type="ECO:0000256" key="1">
    <source>
        <dbReference type="SAM" id="MobiDB-lite"/>
    </source>
</evidence>
<accession>A0A4R3J831</accession>